<dbReference type="EMBL" id="CP019606">
    <property type="protein sequence ID" value="AQP48439.1"/>
    <property type="molecule type" value="Genomic_DNA"/>
</dbReference>
<dbReference type="Pfam" id="PF01408">
    <property type="entry name" value="GFO_IDH_MocA"/>
    <property type="match status" value="1"/>
</dbReference>
<dbReference type="InterPro" id="IPR036291">
    <property type="entry name" value="NAD(P)-bd_dom_sf"/>
</dbReference>
<accession>A0A1Q2CQN6</accession>
<dbReference type="KEGG" id="tes:BW730_13915"/>
<dbReference type="Gene3D" id="3.40.50.720">
    <property type="entry name" value="NAD(P)-binding Rossmann-like Domain"/>
    <property type="match status" value="1"/>
</dbReference>
<dbReference type="Pfam" id="PF22725">
    <property type="entry name" value="GFO_IDH_MocA_C3"/>
    <property type="match status" value="1"/>
</dbReference>
<feature type="domain" description="GFO/IDH/MocA-like oxidoreductase" evidence="2">
    <location>
        <begin position="126"/>
        <end position="231"/>
    </location>
</feature>
<evidence type="ECO:0000259" key="1">
    <source>
        <dbReference type="Pfam" id="PF01408"/>
    </source>
</evidence>
<evidence type="ECO:0000313" key="3">
    <source>
        <dbReference type="EMBL" id="AQP48439.1"/>
    </source>
</evidence>
<dbReference type="GO" id="GO:0000166">
    <property type="term" value="F:nucleotide binding"/>
    <property type="evidence" value="ECO:0007669"/>
    <property type="project" value="InterPro"/>
</dbReference>
<protein>
    <recommendedName>
        <fullName evidence="5">Gfo/Idh/MocA-like oxidoreductase N-terminal domain-containing protein</fullName>
    </recommendedName>
</protein>
<dbReference type="PANTHER" id="PTHR43377:SF1">
    <property type="entry name" value="BILIVERDIN REDUCTASE A"/>
    <property type="match status" value="1"/>
</dbReference>
<dbReference type="Proteomes" id="UP000188145">
    <property type="component" value="Chromosome"/>
</dbReference>
<dbReference type="SUPFAM" id="SSF51735">
    <property type="entry name" value="NAD(P)-binding Rossmann-fold domains"/>
    <property type="match status" value="1"/>
</dbReference>
<sequence>MGLRVVIAGAGRFGTLHARVWREGGAEIVGVVDLDPERAATLAAGAVSGDDLAGLLARVPADAVVVATDEPSHAPLALQALAAGCHVLVEKPFAVSAAEAAGLASAAEDASREIVAGHISRFAAPYRQLRTSIADGRVGDLWSLRLRRDFSREWYASFGGRVDPVWESCIHDLDIAISILRQPARRVYAARSAAAGSAAPSVASALIEFTGGVLVTVETAWTIPPGAPQTESGALELPGAIVAEAEAHGSAGVARQRLLSDGFTLWNDASWSPNPFLWPLVDGRVGGAIRAEVDYATDVFAGRRPNDLMPMWEAVWGIDLAEAMTASLATGAPVDLN</sequence>
<organism evidence="3 4">
    <name type="scientific">Tessaracoccus aquimaris</name>
    <dbReference type="NCBI Taxonomy" id="1332264"/>
    <lineage>
        <taxon>Bacteria</taxon>
        <taxon>Bacillati</taxon>
        <taxon>Actinomycetota</taxon>
        <taxon>Actinomycetes</taxon>
        <taxon>Propionibacteriales</taxon>
        <taxon>Propionibacteriaceae</taxon>
        <taxon>Tessaracoccus</taxon>
    </lineage>
</organism>
<evidence type="ECO:0000259" key="2">
    <source>
        <dbReference type="Pfam" id="PF22725"/>
    </source>
</evidence>
<reference evidence="4" key="1">
    <citation type="submission" date="2017-02" db="EMBL/GenBank/DDBJ databases">
        <title>Tessaracoccus aquaemaris sp. nov., isolated from the intestine of a Korean rockfish, Sebastes schlegelii, in a marine aquaculture pond.</title>
        <authorList>
            <person name="Tak E.J."/>
            <person name="Bae J.-W."/>
        </authorList>
    </citation>
    <scope>NUCLEOTIDE SEQUENCE [LARGE SCALE GENOMIC DNA]</scope>
    <source>
        <strain evidence="4">NSG39</strain>
    </source>
</reference>
<proteinExistence type="predicted"/>
<dbReference type="SUPFAM" id="SSF55347">
    <property type="entry name" value="Glyceraldehyde-3-phosphate dehydrogenase-like, C-terminal domain"/>
    <property type="match status" value="1"/>
</dbReference>
<evidence type="ECO:0000313" key="4">
    <source>
        <dbReference type="Proteomes" id="UP000188145"/>
    </source>
</evidence>
<dbReference type="InterPro" id="IPR051450">
    <property type="entry name" value="Gfo/Idh/MocA_Oxidoreductases"/>
</dbReference>
<dbReference type="STRING" id="1332264.BW730_13915"/>
<dbReference type="Gene3D" id="3.30.360.10">
    <property type="entry name" value="Dihydrodipicolinate Reductase, domain 2"/>
    <property type="match status" value="1"/>
</dbReference>
<dbReference type="PANTHER" id="PTHR43377">
    <property type="entry name" value="BILIVERDIN REDUCTASE A"/>
    <property type="match status" value="1"/>
</dbReference>
<gene>
    <name evidence="3" type="ORF">BW730_13915</name>
</gene>
<evidence type="ECO:0008006" key="5">
    <source>
        <dbReference type="Google" id="ProtNLM"/>
    </source>
</evidence>
<keyword evidence="4" id="KW-1185">Reference proteome</keyword>
<dbReference type="AlphaFoldDB" id="A0A1Q2CQN6"/>
<dbReference type="InterPro" id="IPR000683">
    <property type="entry name" value="Gfo/Idh/MocA-like_OxRdtase_N"/>
</dbReference>
<dbReference type="RefSeq" id="WP_077686772.1">
    <property type="nucleotide sequence ID" value="NZ_CP019606.1"/>
</dbReference>
<dbReference type="OrthoDB" id="9815825at2"/>
<dbReference type="InterPro" id="IPR055170">
    <property type="entry name" value="GFO_IDH_MocA-like_dom"/>
</dbReference>
<name>A0A1Q2CQN6_9ACTN</name>
<feature type="domain" description="Gfo/Idh/MocA-like oxidoreductase N-terminal" evidence="1">
    <location>
        <begin position="3"/>
        <end position="117"/>
    </location>
</feature>